<dbReference type="EMBL" id="PDCK01000044">
    <property type="protein sequence ID" value="PRQ24033.1"/>
    <property type="molecule type" value="Genomic_DNA"/>
</dbReference>
<feature type="transmembrane region" description="Helical" evidence="1">
    <location>
        <begin position="59"/>
        <end position="84"/>
    </location>
</feature>
<evidence type="ECO:0000256" key="1">
    <source>
        <dbReference type="SAM" id="Phobius"/>
    </source>
</evidence>
<keyword evidence="1" id="KW-0812">Transmembrane</keyword>
<keyword evidence="1" id="KW-0472">Membrane</keyword>
<feature type="transmembrane region" description="Helical" evidence="1">
    <location>
        <begin position="113"/>
        <end position="135"/>
    </location>
</feature>
<comment type="caution">
    <text evidence="2">The sequence shown here is derived from an EMBL/GenBank/DDBJ whole genome shotgun (WGS) entry which is preliminary data.</text>
</comment>
<dbReference type="OrthoDB" id="996069at2759"/>
<keyword evidence="3" id="KW-1185">Reference proteome</keyword>
<reference evidence="2 3" key="1">
    <citation type="journal article" date="2018" name="Nat. Genet.">
        <title>The Rosa genome provides new insights in the design of modern roses.</title>
        <authorList>
            <person name="Bendahmane M."/>
        </authorList>
    </citation>
    <scope>NUCLEOTIDE SEQUENCE [LARGE SCALE GENOMIC DNA]</scope>
    <source>
        <strain evidence="3">cv. Old Blush</strain>
    </source>
</reference>
<dbReference type="STRING" id="74649.A0A2P6PQ11"/>
<organism evidence="2 3">
    <name type="scientific">Rosa chinensis</name>
    <name type="common">China rose</name>
    <dbReference type="NCBI Taxonomy" id="74649"/>
    <lineage>
        <taxon>Eukaryota</taxon>
        <taxon>Viridiplantae</taxon>
        <taxon>Streptophyta</taxon>
        <taxon>Embryophyta</taxon>
        <taxon>Tracheophyta</taxon>
        <taxon>Spermatophyta</taxon>
        <taxon>Magnoliopsida</taxon>
        <taxon>eudicotyledons</taxon>
        <taxon>Gunneridae</taxon>
        <taxon>Pentapetalae</taxon>
        <taxon>rosids</taxon>
        <taxon>fabids</taxon>
        <taxon>Rosales</taxon>
        <taxon>Rosaceae</taxon>
        <taxon>Rosoideae</taxon>
        <taxon>Rosoideae incertae sedis</taxon>
        <taxon>Rosa</taxon>
    </lineage>
</organism>
<feature type="transmembrane region" description="Helical" evidence="1">
    <location>
        <begin position="155"/>
        <end position="177"/>
    </location>
</feature>
<accession>A0A2P6PQ11</accession>
<dbReference type="OMA" id="WSECEAA"/>
<dbReference type="Gramene" id="PRQ24033">
    <property type="protein sequence ID" value="PRQ24033"/>
    <property type="gene ID" value="RchiOBHm_Chr6g0267941"/>
</dbReference>
<evidence type="ECO:0000313" key="2">
    <source>
        <dbReference type="EMBL" id="PRQ24033.1"/>
    </source>
</evidence>
<dbReference type="Proteomes" id="UP000238479">
    <property type="component" value="Chromosome 6"/>
</dbReference>
<proteinExistence type="predicted"/>
<dbReference type="AlphaFoldDB" id="A0A2P6PQ11"/>
<feature type="transmembrane region" description="Helical" evidence="1">
    <location>
        <begin position="18"/>
        <end position="39"/>
    </location>
</feature>
<sequence>MEECVVIRWKIRRDAKSIYATPFGVFASVIIVILFMWTICSGFEVAEEPRMNHEYYNNSWAVFGGVLTIVLGFFFLAVGFPILADLFVKFSEQLQNPEEGGIHQGGKMKTICIVSRIIVSLIAMLMLVWAIYTGFRLVTEPKKGTYYPLASPVGVVSIMFGVIYFIIGLCTIVELAVELTKRLQGKVKNEIVIHQVHNMDINCFV</sequence>
<keyword evidence="1" id="KW-1133">Transmembrane helix</keyword>
<gene>
    <name evidence="2" type="ORF">RchiOBHm_Chr6g0267941</name>
</gene>
<name>A0A2P6PQ11_ROSCH</name>
<protein>
    <submittedName>
        <fullName evidence="2">Uncharacterized protein</fullName>
    </submittedName>
</protein>
<evidence type="ECO:0000313" key="3">
    <source>
        <dbReference type="Proteomes" id="UP000238479"/>
    </source>
</evidence>